<keyword evidence="11" id="KW-1185">Reference proteome</keyword>
<keyword evidence="5 7" id="KW-0802">TPR repeat</keyword>
<dbReference type="VEuPathDB" id="FungiDB:AMAG_10887"/>
<dbReference type="Gene3D" id="1.25.40.10">
    <property type="entry name" value="Tetratricopeptide repeat domain"/>
    <property type="match status" value="3"/>
</dbReference>
<evidence type="ECO:0000256" key="5">
    <source>
        <dbReference type="ARBA" id="ARBA00022803"/>
    </source>
</evidence>
<name>A0A0L0SRQ4_ALLM3</name>
<dbReference type="InterPro" id="IPR019734">
    <property type="entry name" value="TPR_rpt"/>
</dbReference>
<dbReference type="InterPro" id="IPR007192">
    <property type="entry name" value="APC8"/>
</dbReference>
<evidence type="ECO:0000256" key="7">
    <source>
        <dbReference type="PROSITE-ProRule" id="PRU00339"/>
    </source>
</evidence>
<dbReference type="GO" id="GO:0045842">
    <property type="term" value="P:positive regulation of mitotic metaphase/anaphase transition"/>
    <property type="evidence" value="ECO:0007669"/>
    <property type="project" value="TreeGrafter"/>
</dbReference>
<dbReference type="OMA" id="HWMKLFW"/>
<dbReference type="GO" id="GO:0051301">
    <property type="term" value="P:cell division"/>
    <property type="evidence" value="ECO:0007669"/>
    <property type="project" value="UniProtKB-KW"/>
</dbReference>
<dbReference type="OrthoDB" id="10262026at2759"/>
<evidence type="ECO:0000256" key="1">
    <source>
        <dbReference type="ARBA" id="ARBA00022618"/>
    </source>
</evidence>
<dbReference type="PANTHER" id="PTHR12558">
    <property type="entry name" value="CELL DIVISION CYCLE 16,23,27"/>
    <property type="match status" value="1"/>
</dbReference>
<feature type="domain" description="Cdc23" evidence="9">
    <location>
        <begin position="6"/>
        <end position="262"/>
    </location>
</feature>
<dbReference type="STRING" id="578462.A0A0L0SRQ4"/>
<dbReference type="PROSITE" id="PS50005">
    <property type="entry name" value="TPR"/>
    <property type="match status" value="2"/>
</dbReference>
<keyword evidence="2" id="KW-0677">Repeat</keyword>
<protein>
    <recommendedName>
        <fullName evidence="9">Cdc23 domain-containing protein</fullName>
    </recommendedName>
</protein>
<dbReference type="Pfam" id="PF13181">
    <property type="entry name" value="TPR_8"/>
    <property type="match status" value="1"/>
</dbReference>
<dbReference type="EMBL" id="GG745346">
    <property type="protein sequence ID" value="KNE65243.1"/>
    <property type="molecule type" value="Genomic_DNA"/>
</dbReference>
<evidence type="ECO:0000256" key="4">
    <source>
        <dbReference type="ARBA" id="ARBA00022786"/>
    </source>
</evidence>
<keyword evidence="4" id="KW-0833">Ubl conjugation pathway</keyword>
<keyword evidence="1" id="KW-0132">Cell division</keyword>
<dbReference type="GO" id="GO:0016567">
    <property type="term" value="P:protein ubiquitination"/>
    <property type="evidence" value="ECO:0007669"/>
    <property type="project" value="TreeGrafter"/>
</dbReference>
<evidence type="ECO:0000259" key="9">
    <source>
        <dbReference type="Pfam" id="PF04049"/>
    </source>
</evidence>
<keyword evidence="6" id="KW-0131">Cell cycle</keyword>
<reference evidence="10 11" key="1">
    <citation type="submission" date="2009-11" db="EMBL/GenBank/DDBJ databases">
        <title>Annotation of Allomyces macrogynus ATCC 38327.</title>
        <authorList>
            <consortium name="The Broad Institute Genome Sequencing Platform"/>
            <person name="Russ C."/>
            <person name="Cuomo C."/>
            <person name="Burger G."/>
            <person name="Gray M.W."/>
            <person name="Holland P.W.H."/>
            <person name="King N."/>
            <person name="Lang F.B.F."/>
            <person name="Roger A.J."/>
            <person name="Ruiz-Trillo I."/>
            <person name="Young S.K."/>
            <person name="Zeng Q."/>
            <person name="Gargeya S."/>
            <person name="Fitzgerald M."/>
            <person name="Haas B."/>
            <person name="Abouelleil A."/>
            <person name="Alvarado L."/>
            <person name="Arachchi H.M."/>
            <person name="Berlin A."/>
            <person name="Chapman S.B."/>
            <person name="Gearin G."/>
            <person name="Goldberg J."/>
            <person name="Griggs A."/>
            <person name="Gujja S."/>
            <person name="Hansen M."/>
            <person name="Heiman D."/>
            <person name="Howarth C."/>
            <person name="Larimer J."/>
            <person name="Lui A."/>
            <person name="MacDonald P.J.P."/>
            <person name="McCowen C."/>
            <person name="Montmayeur A."/>
            <person name="Murphy C."/>
            <person name="Neiman D."/>
            <person name="Pearson M."/>
            <person name="Priest M."/>
            <person name="Roberts A."/>
            <person name="Saif S."/>
            <person name="Shea T."/>
            <person name="Sisk P."/>
            <person name="Stolte C."/>
            <person name="Sykes S."/>
            <person name="Wortman J."/>
            <person name="Nusbaum C."/>
            <person name="Birren B."/>
        </authorList>
    </citation>
    <scope>NUCLEOTIDE SEQUENCE [LARGE SCALE GENOMIC DNA]</scope>
    <source>
        <strain evidence="10 11">ATCC 38327</strain>
    </source>
</reference>
<evidence type="ECO:0000256" key="2">
    <source>
        <dbReference type="ARBA" id="ARBA00022737"/>
    </source>
</evidence>
<reference evidence="11" key="2">
    <citation type="submission" date="2009-11" db="EMBL/GenBank/DDBJ databases">
        <title>The Genome Sequence of Allomyces macrogynus strain ATCC 38327.</title>
        <authorList>
            <consortium name="The Broad Institute Genome Sequencing Platform"/>
            <person name="Russ C."/>
            <person name="Cuomo C."/>
            <person name="Shea T."/>
            <person name="Young S.K."/>
            <person name="Zeng Q."/>
            <person name="Koehrsen M."/>
            <person name="Haas B."/>
            <person name="Borodovsky M."/>
            <person name="Guigo R."/>
            <person name="Alvarado L."/>
            <person name="Berlin A."/>
            <person name="Borenstein D."/>
            <person name="Chen Z."/>
            <person name="Engels R."/>
            <person name="Freedman E."/>
            <person name="Gellesch M."/>
            <person name="Goldberg J."/>
            <person name="Griggs A."/>
            <person name="Gujja S."/>
            <person name="Heiman D."/>
            <person name="Hepburn T."/>
            <person name="Howarth C."/>
            <person name="Jen D."/>
            <person name="Larson L."/>
            <person name="Lewis B."/>
            <person name="Mehta T."/>
            <person name="Park D."/>
            <person name="Pearson M."/>
            <person name="Roberts A."/>
            <person name="Saif S."/>
            <person name="Shenoy N."/>
            <person name="Sisk P."/>
            <person name="Stolte C."/>
            <person name="Sykes S."/>
            <person name="Walk T."/>
            <person name="White J."/>
            <person name="Yandava C."/>
            <person name="Burger G."/>
            <person name="Gray M.W."/>
            <person name="Holland P.W.H."/>
            <person name="King N."/>
            <person name="Lang F.B.F."/>
            <person name="Roger A.J."/>
            <person name="Ruiz-Trillo I."/>
            <person name="Lander E."/>
            <person name="Nusbaum C."/>
        </authorList>
    </citation>
    <scope>NUCLEOTIDE SEQUENCE [LARGE SCALE GENOMIC DNA]</scope>
    <source>
        <strain evidence="11">ATCC 38327</strain>
    </source>
</reference>
<sequence length="502" mass="56508">MTAWDTRQHLRDAVRECSDRGLVFAAKWAAEQLNGLSESATQIPPRMPATGSRPSSYGGGSPFYTGGGSQSRLSNLTQHPRSSPLALTSALPRSALFASAGPAQPSSYAVATTTEWDARRPRHLLARQGGVFLWALALFLAGERTKQDKQGIALDVTDSKFEVNPELTAIYAKLRPFVAPDSGRRDPWLLYMYGDLEFPLLQPDAIDHMVESIQLYPFNWSAWAELAKCMTSEILVYLPRHGPAITDTYARVFFQAQCAADLGLIMPTVMLEKMQRSLPDSWTLQRMLAVMYVRLRDFEDAETTFSRLYAKHWYLPDSVDEYAFTLRLLQRAPKLKMLARQALVTDHARSGTLMPDRREHAIEVLQRVLWLRRRDAHVWWLLRQQLQEVYKTEAAADAYRRAIDLAPQDPRPVASLGQAYQQLGMYAFAIEYLERAVTVRPNDGNYRAQLAIAYKCLGRAKEAREAARTALATYLDANMVALIAGVYADEAVTLEEAEEAAR</sequence>
<feature type="region of interest" description="Disordered" evidence="8">
    <location>
        <begin position="37"/>
        <end position="84"/>
    </location>
</feature>
<dbReference type="InterPro" id="IPR011990">
    <property type="entry name" value="TPR-like_helical_dom_sf"/>
</dbReference>
<dbReference type="Pfam" id="PF04049">
    <property type="entry name" value="ANAPC8"/>
    <property type="match status" value="1"/>
</dbReference>
<dbReference type="eggNOG" id="KOG1155">
    <property type="taxonomic scope" value="Eukaryota"/>
</dbReference>
<evidence type="ECO:0000313" key="11">
    <source>
        <dbReference type="Proteomes" id="UP000054350"/>
    </source>
</evidence>
<dbReference type="Proteomes" id="UP000054350">
    <property type="component" value="Unassembled WGS sequence"/>
</dbReference>
<accession>A0A0L0SRQ4</accession>
<feature type="compositionally biased region" description="Gly residues" evidence="8">
    <location>
        <begin position="57"/>
        <end position="69"/>
    </location>
</feature>
<dbReference type="AlphaFoldDB" id="A0A0L0SRQ4"/>
<gene>
    <name evidence="10" type="ORF">AMAG_10887</name>
</gene>
<organism evidence="10 11">
    <name type="scientific">Allomyces macrogynus (strain ATCC 38327)</name>
    <name type="common">Allomyces javanicus var. macrogynus</name>
    <dbReference type="NCBI Taxonomy" id="578462"/>
    <lineage>
        <taxon>Eukaryota</taxon>
        <taxon>Fungi</taxon>
        <taxon>Fungi incertae sedis</taxon>
        <taxon>Blastocladiomycota</taxon>
        <taxon>Blastocladiomycetes</taxon>
        <taxon>Blastocladiales</taxon>
        <taxon>Blastocladiaceae</taxon>
        <taxon>Allomyces</taxon>
    </lineage>
</organism>
<dbReference type="PANTHER" id="PTHR12558:SF10">
    <property type="entry name" value="CELL DIVISION CYCLE PROTEIN 23 HOMOLOG"/>
    <property type="match status" value="1"/>
</dbReference>
<dbReference type="SMART" id="SM00028">
    <property type="entry name" value="TPR"/>
    <property type="match status" value="3"/>
</dbReference>
<feature type="repeat" description="TPR" evidence="7">
    <location>
        <begin position="410"/>
        <end position="443"/>
    </location>
</feature>
<evidence type="ECO:0000313" key="10">
    <source>
        <dbReference type="EMBL" id="KNE65243.1"/>
    </source>
</evidence>
<feature type="compositionally biased region" description="Polar residues" evidence="8">
    <location>
        <begin position="70"/>
        <end position="81"/>
    </location>
</feature>
<dbReference type="GO" id="GO:0005680">
    <property type="term" value="C:anaphase-promoting complex"/>
    <property type="evidence" value="ECO:0007669"/>
    <property type="project" value="InterPro"/>
</dbReference>
<evidence type="ECO:0000256" key="8">
    <source>
        <dbReference type="SAM" id="MobiDB-lite"/>
    </source>
</evidence>
<feature type="repeat" description="TPR" evidence="7">
    <location>
        <begin position="376"/>
        <end position="409"/>
    </location>
</feature>
<dbReference type="SUPFAM" id="SSF48452">
    <property type="entry name" value="TPR-like"/>
    <property type="match status" value="1"/>
</dbReference>
<dbReference type="GO" id="GO:0031145">
    <property type="term" value="P:anaphase-promoting complex-dependent catabolic process"/>
    <property type="evidence" value="ECO:0007669"/>
    <property type="project" value="TreeGrafter"/>
</dbReference>
<keyword evidence="3" id="KW-0498">Mitosis</keyword>
<evidence type="ECO:0000256" key="3">
    <source>
        <dbReference type="ARBA" id="ARBA00022776"/>
    </source>
</evidence>
<evidence type="ECO:0000256" key="6">
    <source>
        <dbReference type="ARBA" id="ARBA00023306"/>
    </source>
</evidence>
<proteinExistence type="predicted"/>